<dbReference type="PANTHER" id="PTHR47372:SF11">
    <property type="entry name" value="RE19971P"/>
    <property type="match status" value="1"/>
</dbReference>
<dbReference type="PANTHER" id="PTHR47372">
    <property type="entry name" value="DAUER UP-REGULATED-RELATED"/>
    <property type="match status" value="1"/>
</dbReference>
<proteinExistence type="predicted"/>
<dbReference type="Proteomes" id="UP000267164">
    <property type="component" value="Chromosome"/>
</dbReference>
<dbReference type="RefSeq" id="WP_120738755.1">
    <property type="nucleotide sequence ID" value="NZ_CP032568.1"/>
</dbReference>
<dbReference type="OrthoDB" id="329282at2"/>
<dbReference type="KEGG" id="nyu:D7D52_20610"/>
<keyword evidence="2" id="KW-0812">Transmembrane</keyword>
<keyword evidence="4" id="KW-0472">Membrane</keyword>
<sequence>MFRRVAYPLLAAAFVVDGIETLRNPETRVKSATTLVQRGQSVLPDRVAGALPTDPAQVVRATAAIRVGGGALLMIGRAPRLAALVLAATTIPVTLTEHDFWNEPDRERRVAQRTAFLRDAGLLGGLLIAASDTRGKPSLGWRARRAADRASQRAHELTHKAGDSGPNAVAQLAGGLADRAPAVWEAVRDHGGQLAETAREKGGHLAEVTLDTAREKGGELAEVARDKGEQLAEVVRDKGGQFADVARDKGGQLADVARDKGGQFADVARDKGGQFADVARDKGGQLADVARDKGEQFADVARDKGGQFADVARDKSGQFADVARHRGEHATKVARKRGSRWAARVRPE</sequence>
<name>A0A386ZGY5_9NOCA</name>
<reference evidence="6 7" key="1">
    <citation type="submission" date="2018-09" db="EMBL/GenBank/DDBJ databases">
        <title>Nocardia yunnanensis sp. nov., an actinomycete isolated from a soil sample.</title>
        <authorList>
            <person name="Zhang J."/>
        </authorList>
    </citation>
    <scope>NUCLEOTIDE SEQUENCE [LARGE SCALE GENOMIC DNA]</scope>
    <source>
        <strain evidence="6 7">CFHS0054</strain>
    </source>
</reference>
<feature type="region of interest" description="Disordered" evidence="5">
    <location>
        <begin position="326"/>
        <end position="348"/>
    </location>
</feature>
<keyword evidence="7" id="KW-1185">Reference proteome</keyword>
<dbReference type="InterPro" id="IPR032808">
    <property type="entry name" value="DoxX"/>
</dbReference>
<organism evidence="6 7">
    <name type="scientific">Nocardia yunnanensis</name>
    <dbReference type="NCBI Taxonomy" id="2382165"/>
    <lineage>
        <taxon>Bacteria</taxon>
        <taxon>Bacillati</taxon>
        <taxon>Actinomycetota</taxon>
        <taxon>Actinomycetes</taxon>
        <taxon>Mycobacteriales</taxon>
        <taxon>Nocardiaceae</taxon>
        <taxon>Nocardia</taxon>
    </lineage>
</organism>
<dbReference type="EMBL" id="CP032568">
    <property type="protein sequence ID" value="AYF75845.1"/>
    <property type="molecule type" value="Genomic_DNA"/>
</dbReference>
<protein>
    <submittedName>
        <fullName evidence="6">DoxX family membrane protein</fullName>
    </submittedName>
</protein>
<keyword evidence="3" id="KW-1133">Transmembrane helix</keyword>
<evidence type="ECO:0000313" key="7">
    <source>
        <dbReference type="Proteomes" id="UP000267164"/>
    </source>
</evidence>
<dbReference type="Pfam" id="PF07681">
    <property type="entry name" value="DoxX"/>
    <property type="match status" value="1"/>
</dbReference>
<evidence type="ECO:0000256" key="5">
    <source>
        <dbReference type="SAM" id="MobiDB-lite"/>
    </source>
</evidence>
<dbReference type="AlphaFoldDB" id="A0A386ZGY5"/>
<evidence type="ECO:0000313" key="6">
    <source>
        <dbReference type="EMBL" id="AYF75845.1"/>
    </source>
</evidence>
<evidence type="ECO:0000256" key="3">
    <source>
        <dbReference type="ARBA" id="ARBA00022989"/>
    </source>
</evidence>
<evidence type="ECO:0000256" key="2">
    <source>
        <dbReference type="ARBA" id="ARBA00022692"/>
    </source>
</evidence>
<evidence type="ECO:0000256" key="1">
    <source>
        <dbReference type="ARBA" id="ARBA00004141"/>
    </source>
</evidence>
<evidence type="ECO:0000256" key="4">
    <source>
        <dbReference type="ARBA" id="ARBA00023136"/>
    </source>
</evidence>
<comment type="subcellular location">
    <subcellularLocation>
        <location evidence="1">Membrane</location>
        <topology evidence="1">Multi-pass membrane protein</topology>
    </subcellularLocation>
</comment>
<accession>A0A386ZGY5</accession>
<dbReference type="GO" id="GO:0016020">
    <property type="term" value="C:membrane"/>
    <property type="evidence" value="ECO:0007669"/>
    <property type="project" value="UniProtKB-SubCell"/>
</dbReference>
<gene>
    <name evidence="6" type="ORF">D7D52_20610</name>
</gene>